<keyword evidence="2" id="KW-1185">Reference proteome</keyword>
<evidence type="ECO:0000313" key="1">
    <source>
        <dbReference type="EMBL" id="KAF2175334.1"/>
    </source>
</evidence>
<dbReference type="AlphaFoldDB" id="A0A6A6D770"/>
<organism evidence="1 2">
    <name type="scientific">Zopfia rhizophila CBS 207.26</name>
    <dbReference type="NCBI Taxonomy" id="1314779"/>
    <lineage>
        <taxon>Eukaryota</taxon>
        <taxon>Fungi</taxon>
        <taxon>Dikarya</taxon>
        <taxon>Ascomycota</taxon>
        <taxon>Pezizomycotina</taxon>
        <taxon>Dothideomycetes</taxon>
        <taxon>Dothideomycetes incertae sedis</taxon>
        <taxon>Zopfiaceae</taxon>
        <taxon>Zopfia</taxon>
    </lineage>
</organism>
<accession>A0A6A6D770</accession>
<reference evidence="1" key="1">
    <citation type="journal article" date="2020" name="Stud. Mycol.">
        <title>101 Dothideomycetes genomes: a test case for predicting lifestyles and emergence of pathogens.</title>
        <authorList>
            <person name="Haridas S."/>
            <person name="Albert R."/>
            <person name="Binder M."/>
            <person name="Bloem J."/>
            <person name="Labutti K."/>
            <person name="Salamov A."/>
            <person name="Andreopoulos B."/>
            <person name="Baker S."/>
            <person name="Barry K."/>
            <person name="Bills G."/>
            <person name="Bluhm B."/>
            <person name="Cannon C."/>
            <person name="Castanera R."/>
            <person name="Culley D."/>
            <person name="Daum C."/>
            <person name="Ezra D."/>
            <person name="Gonzalez J."/>
            <person name="Henrissat B."/>
            <person name="Kuo A."/>
            <person name="Liang C."/>
            <person name="Lipzen A."/>
            <person name="Lutzoni F."/>
            <person name="Magnuson J."/>
            <person name="Mondo S."/>
            <person name="Nolan M."/>
            <person name="Ohm R."/>
            <person name="Pangilinan J."/>
            <person name="Park H.-J."/>
            <person name="Ramirez L."/>
            <person name="Alfaro M."/>
            <person name="Sun H."/>
            <person name="Tritt A."/>
            <person name="Yoshinaga Y."/>
            <person name="Zwiers L.-H."/>
            <person name="Turgeon B."/>
            <person name="Goodwin S."/>
            <person name="Spatafora J."/>
            <person name="Crous P."/>
            <person name="Grigoriev I."/>
        </authorList>
    </citation>
    <scope>NUCLEOTIDE SEQUENCE</scope>
    <source>
        <strain evidence="1">CBS 207.26</strain>
    </source>
</reference>
<name>A0A6A6D770_9PEZI</name>
<dbReference type="Proteomes" id="UP000800200">
    <property type="component" value="Unassembled WGS sequence"/>
</dbReference>
<proteinExistence type="predicted"/>
<protein>
    <submittedName>
        <fullName evidence="1">Uncharacterized protein</fullName>
    </submittedName>
</protein>
<evidence type="ECO:0000313" key="2">
    <source>
        <dbReference type="Proteomes" id="UP000800200"/>
    </source>
</evidence>
<dbReference type="EMBL" id="ML994736">
    <property type="protein sequence ID" value="KAF2175334.1"/>
    <property type="molecule type" value="Genomic_DNA"/>
</dbReference>
<gene>
    <name evidence="1" type="ORF">K469DRAFT_702360</name>
</gene>
<sequence>MGVCCLSTGLRACRALKFNLSHSLTTIGPLSTPAIVTGVRTYFSNPLYTSLCAHHACD</sequence>